<feature type="domain" description="D-isomer specific 2-hydroxyacid dehydrogenase NAD-binding" evidence="5">
    <location>
        <begin position="105"/>
        <end position="277"/>
    </location>
</feature>
<dbReference type="SUPFAM" id="SSF51735">
    <property type="entry name" value="NAD(P)-binding Rossmann-fold domains"/>
    <property type="match status" value="1"/>
</dbReference>
<keyword evidence="1" id="KW-0963">Cytoplasm</keyword>
<evidence type="ECO:0000259" key="5">
    <source>
        <dbReference type="Pfam" id="PF02826"/>
    </source>
</evidence>
<keyword evidence="2" id="KW-0521">NADP</keyword>
<comment type="caution">
    <text evidence="6">The sequence shown here is derived from an EMBL/GenBank/DDBJ whole genome shotgun (WGS) entry which is preliminary data.</text>
</comment>
<dbReference type="AlphaFoldDB" id="A0A8K0XXG7"/>
<dbReference type="GO" id="GO:0051287">
    <property type="term" value="F:NAD binding"/>
    <property type="evidence" value="ECO:0007669"/>
    <property type="project" value="InterPro"/>
</dbReference>
<evidence type="ECO:0000256" key="4">
    <source>
        <dbReference type="ARBA" id="ARBA00023027"/>
    </source>
</evidence>
<dbReference type="InterPro" id="IPR006140">
    <property type="entry name" value="D-isomer_DH_NAD-bd"/>
</dbReference>
<evidence type="ECO:0000313" key="6">
    <source>
        <dbReference type="EMBL" id="MBK4716341.1"/>
    </source>
</evidence>
<evidence type="ECO:0000313" key="7">
    <source>
        <dbReference type="Proteomes" id="UP000659047"/>
    </source>
</evidence>
<dbReference type="GO" id="GO:0005829">
    <property type="term" value="C:cytosol"/>
    <property type="evidence" value="ECO:0007669"/>
    <property type="project" value="UniProtKB-ARBA"/>
</dbReference>
<dbReference type="Pfam" id="PF02826">
    <property type="entry name" value="2-Hacid_dh_C"/>
    <property type="match status" value="1"/>
</dbReference>
<keyword evidence="4" id="KW-0520">NAD</keyword>
<evidence type="ECO:0000256" key="2">
    <source>
        <dbReference type="ARBA" id="ARBA00022857"/>
    </source>
</evidence>
<accession>A0A8K0XXG7</accession>
<evidence type="ECO:0000256" key="1">
    <source>
        <dbReference type="ARBA" id="ARBA00022490"/>
    </source>
</evidence>
<protein>
    <submittedName>
        <fullName evidence="6">Glyoxylate/hydroxypyruvate reductase GhrA</fullName>
    </submittedName>
</protein>
<dbReference type="RefSeq" id="WP_238714546.1">
    <property type="nucleotide sequence ID" value="NZ_JAEPBH010000037.1"/>
</dbReference>
<keyword evidence="7" id="KW-1185">Reference proteome</keyword>
<dbReference type="Gene3D" id="3.40.50.720">
    <property type="entry name" value="NAD(P)-binding Rossmann-like Domain"/>
    <property type="match status" value="2"/>
</dbReference>
<dbReference type="InterPro" id="IPR029753">
    <property type="entry name" value="D-isomer_DH_CS"/>
</dbReference>
<dbReference type="EMBL" id="JAEPBH010000037">
    <property type="protein sequence ID" value="MBK4716341.1"/>
    <property type="molecule type" value="Genomic_DNA"/>
</dbReference>
<dbReference type="GO" id="GO:0016616">
    <property type="term" value="F:oxidoreductase activity, acting on the CH-OH group of donors, NAD or NADP as acceptor"/>
    <property type="evidence" value="ECO:0007669"/>
    <property type="project" value="UniProtKB-ARBA"/>
</dbReference>
<gene>
    <name evidence="6" type="primary">ghrA</name>
    <name evidence="6" type="ORF">JJB97_13600</name>
</gene>
<reference evidence="6" key="1">
    <citation type="submission" date="2021-01" db="EMBL/GenBank/DDBJ databases">
        <title>Intestinitalea alba gen. nov., sp. nov., a novel genus of the family Enterobacteriaceae, isolated from the gut of the plastic-eating mealworm Tenebrio molitor L.</title>
        <authorList>
            <person name="Yang Y."/>
        </authorList>
    </citation>
    <scope>NUCLEOTIDE SEQUENCE</scope>
    <source>
        <strain evidence="6">BIT-L3</strain>
    </source>
</reference>
<name>A0A8K0XXG7_9ENTR</name>
<dbReference type="InterPro" id="IPR036291">
    <property type="entry name" value="NAD(P)-bd_dom_sf"/>
</dbReference>
<dbReference type="PANTHER" id="PTHR43333:SF1">
    <property type="entry name" value="D-ISOMER SPECIFIC 2-HYDROXYACID DEHYDROGENASE NAD-BINDING DOMAIN-CONTAINING PROTEIN"/>
    <property type="match status" value="1"/>
</dbReference>
<keyword evidence="3" id="KW-0560">Oxidoreductase</keyword>
<proteinExistence type="predicted"/>
<dbReference type="NCBIfam" id="NF012013">
    <property type="entry name" value="PRK15469.1"/>
    <property type="match status" value="1"/>
</dbReference>
<sequence>MDIIFWHPSSSAAEWTDLLRYALPQARVRVWQAGDDRHADYALVWQPPVEMLQGRRLKGVFALGAGVDAIMDQLRAHPTMLRDDVPLFRLEDTGMAQQMQEYAVSQVLRWFRRFDDYQDLKAQGIWQPLNAFERETFTVGILGAGVLGAKVAASLQVWGFPVRCWSRSVKHFPGIASFVGAEQLKDFLGGSRVLINLLPNTPDTAGIINGALLAQLPDGAFLLNVARGAHVVVDDLLVALDCGKLRRATLDVFSPEPLPAESPLWVHPRVAITPHVAAVTRPALAIAWIADAIRKREQGEQPDGLVNRQRGY</sequence>
<dbReference type="Proteomes" id="UP000659047">
    <property type="component" value="Unassembled WGS sequence"/>
</dbReference>
<evidence type="ECO:0000256" key="3">
    <source>
        <dbReference type="ARBA" id="ARBA00023002"/>
    </source>
</evidence>
<organism evidence="6 7">
    <name type="scientific">Tenebrionibacter intestinalis</name>
    <dbReference type="NCBI Taxonomy" id="2799638"/>
    <lineage>
        <taxon>Bacteria</taxon>
        <taxon>Pseudomonadati</taxon>
        <taxon>Pseudomonadota</taxon>
        <taxon>Gammaproteobacteria</taxon>
        <taxon>Enterobacterales</taxon>
        <taxon>Enterobacteriaceae</taxon>
        <taxon>Tenebrionibacter/Tenebrionicola group</taxon>
        <taxon>Tenebrionibacter</taxon>
    </lineage>
</organism>
<dbReference type="CDD" id="cd12164">
    <property type="entry name" value="GDH_like_2"/>
    <property type="match status" value="1"/>
</dbReference>
<dbReference type="FunFam" id="3.40.50.720:FF:000110">
    <property type="entry name" value="Glyoxylate/hydroxypyruvate reductase A"/>
    <property type="match status" value="1"/>
</dbReference>
<dbReference type="PROSITE" id="PS00671">
    <property type="entry name" value="D_2_HYDROXYACID_DH_3"/>
    <property type="match status" value="1"/>
</dbReference>
<dbReference type="PANTHER" id="PTHR43333">
    <property type="entry name" value="2-HACID_DH_C DOMAIN-CONTAINING PROTEIN"/>
    <property type="match status" value="1"/>
</dbReference>